<feature type="transmembrane region" description="Helical" evidence="9">
    <location>
        <begin position="6"/>
        <end position="23"/>
    </location>
</feature>
<dbReference type="GO" id="GO:0015385">
    <property type="term" value="F:sodium:proton antiporter activity"/>
    <property type="evidence" value="ECO:0007669"/>
    <property type="project" value="TreeGrafter"/>
</dbReference>
<evidence type="ECO:0000256" key="1">
    <source>
        <dbReference type="ARBA" id="ARBA00004651"/>
    </source>
</evidence>
<feature type="transmembrane region" description="Helical" evidence="9">
    <location>
        <begin position="62"/>
        <end position="78"/>
    </location>
</feature>
<dbReference type="Proteomes" id="UP001296967">
    <property type="component" value="Unassembled WGS sequence"/>
</dbReference>
<keyword evidence="6 9" id="KW-1133">Transmembrane helix</keyword>
<dbReference type="Pfam" id="PF04066">
    <property type="entry name" value="MrpF_PhaF"/>
    <property type="match status" value="1"/>
</dbReference>
<dbReference type="AlphaFoldDB" id="A0AAJ0UF24"/>
<comment type="subcellular location">
    <subcellularLocation>
        <location evidence="1">Cell membrane</location>
        <topology evidence="1">Multi-pass membrane protein</topology>
    </subcellularLocation>
</comment>
<organism evidence="10 11">
    <name type="scientific">Halochromatium salexigens</name>
    <name type="common">Chromatium salexigens</name>
    <dbReference type="NCBI Taxonomy" id="49447"/>
    <lineage>
        <taxon>Bacteria</taxon>
        <taxon>Pseudomonadati</taxon>
        <taxon>Pseudomonadota</taxon>
        <taxon>Gammaproteobacteria</taxon>
        <taxon>Chromatiales</taxon>
        <taxon>Chromatiaceae</taxon>
        <taxon>Halochromatium</taxon>
    </lineage>
</organism>
<dbReference type="RefSeq" id="WP_201244699.1">
    <property type="nucleotide sequence ID" value="NZ_NHSF01000048.1"/>
</dbReference>
<comment type="caution">
    <text evidence="10">The sequence shown here is derived from an EMBL/GenBank/DDBJ whole genome shotgun (WGS) entry which is preliminary data.</text>
</comment>
<sequence length="107" mass="11308">MQTLYFALILFLLLTLVAGLWRIRRGPTAADRMLAAQLFGTTATAILLLLAEVSAVPSLRDVALVLALLAAITVTAFTRRARIAASAQTGPVDQGRAAEVAEDGHAH</sequence>
<keyword evidence="11" id="KW-1185">Reference proteome</keyword>
<dbReference type="EMBL" id="NHSF01000048">
    <property type="protein sequence ID" value="MBK5930274.1"/>
    <property type="molecule type" value="Genomic_DNA"/>
</dbReference>
<comment type="similarity">
    <text evidence="2">Belongs to the CPA3 antiporters (TC 2.A.63) subunit F family.</text>
</comment>
<feature type="transmembrane region" description="Helical" evidence="9">
    <location>
        <begin position="35"/>
        <end position="56"/>
    </location>
</feature>
<dbReference type="PANTHER" id="PTHR34702">
    <property type="entry name" value="NA(+)/H(+) ANTIPORTER SUBUNIT F1"/>
    <property type="match status" value="1"/>
</dbReference>
<evidence type="ECO:0000256" key="8">
    <source>
        <dbReference type="SAM" id="MobiDB-lite"/>
    </source>
</evidence>
<evidence type="ECO:0000256" key="4">
    <source>
        <dbReference type="ARBA" id="ARBA00022475"/>
    </source>
</evidence>
<gene>
    <name evidence="10" type="ORF">CCR82_06990</name>
</gene>
<keyword evidence="3" id="KW-0813">Transport</keyword>
<feature type="region of interest" description="Disordered" evidence="8">
    <location>
        <begin position="86"/>
        <end position="107"/>
    </location>
</feature>
<keyword evidence="7 9" id="KW-0472">Membrane</keyword>
<evidence type="ECO:0000256" key="7">
    <source>
        <dbReference type="ARBA" id="ARBA00023136"/>
    </source>
</evidence>
<keyword evidence="5 9" id="KW-0812">Transmembrane</keyword>
<evidence type="ECO:0000256" key="5">
    <source>
        <dbReference type="ARBA" id="ARBA00022692"/>
    </source>
</evidence>
<evidence type="ECO:0000313" key="10">
    <source>
        <dbReference type="EMBL" id="MBK5930274.1"/>
    </source>
</evidence>
<evidence type="ECO:0000256" key="9">
    <source>
        <dbReference type="SAM" id="Phobius"/>
    </source>
</evidence>
<evidence type="ECO:0000256" key="3">
    <source>
        <dbReference type="ARBA" id="ARBA00022448"/>
    </source>
</evidence>
<protein>
    <submittedName>
        <fullName evidence="10">PH regulation protein F</fullName>
    </submittedName>
</protein>
<reference evidence="10" key="2">
    <citation type="journal article" date="2020" name="Microorganisms">
        <title>Osmotic Adaptation and Compatible Solute Biosynthesis of Phototrophic Bacteria as Revealed from Genome Analyses.</title>
        <authorList>
            <person name="Imhoff J.F."/>
            <person name="Rahn T."/>
            <person name="Kunzel S."/>
            <person name="Keller A."/>
            <person name="Neulinger S.C."/>
        </authorList>
    </citation>
    <scope>NUCLEOTIDE SEQUENCE</scope>
    <source>
        <strain evidence="10">DSM 4395</strain>
    </source>
</reference>
<name>A0AAJ0UF24_HALSE</name>
<evidence type="ECO:0000313" key="11">
    <source>
        <dbReference type="Proteomes" id="UP001296967"/>
    </source>
</evidence>
<dbReference type="PANTHER" id="PTHR34702:SF1">
    <property type="entry name" value="NA(+)_H(+) ANTIPORTER SUBUNIT F"/>
    <property type="match status" value="1"/>
</dbReference>
<dbReference type="GO" id="GO:0005886">
    <property type="term" value="C:plasma membrane"/>
    <property type="evidence" value="ECO:0007669"/>
    <property type="project" value="UniProtKB-SubCell"/>
</dbReference>
<evidence type="ECO:0000256" key="2">
    <source>
        <dbReference type="ARBA" id="ARBA00009212"/>
    </source>
</evidence>
<keyword evidence="4" id="KW-1003">Cell membrane</keyword>
<accession>A0AAJ0UF24</accession>
<proteinExistence type="inferred from homology"/>
<dbReference type="InterPro" id="IPR007208">
    <property type="entry name" value="MrpF/PhaF-like"/>
</dbReference>
<evidence type="ECO:0000256" key="6">
    <source>
        <dbReference type="ARBA" id="ARBA00022989"/>
    </source>
</evidence>
<reference evidence="10" key="1">
    <citation type="submission" date="2017-05" db="EMBL/GenBank/DDBJ databases">
        <authorList>
            <person name="Imhoff J.F."/>
            <person name="Rahn T."/>
            <person name="Kuenzel S."/>
            <person name="Neulinger S.C."/>
        </authorList>
    </citation>
    <scope>NUCLEOTIDE SEQUENCE</scope>
    <source>
        <strain evidence="10">DSM 4395</strain>
    </source>
</reference>